<feature type="compositionally biased region" description="Low complexity" evidence="1">
    <location>
        <begin position="19"/>
        <end position="31"/>
    </location>
</feature>
<evidence type="ECO:0000313" key="4">
    <source>
        <dbReference type="Proteomes" id="UP000258309"/>
    </source>
</evidence>
<dbReference type="EMBL" id="NCSJ02000041">
    <property type="protein sequence ID" value="RFU33116.1"/>
    <property type="molecule type" value="Genomic_DNA"/>
</dbReference>
<dbReference type="InterPro" id="IPR015814">
    <property type="entry name" value="Pgluconate_DH_NAD-bd_C"/>
</dbReference>
<dbReference type="AlphaFoldDB" id="A0A3E2HI70"/>
<name>A0A3E2HI70_SCYLI</name>
<reference evidence="3 4" key="1">
    <citation type="submission" date="2018-05" db="EMBL/GenBank/DDBJ databases">
        <title>Draft genome sequence of Scytalidium lignicola DSM 105466, a ubiquitous saprotrophic fungus.</title>
        <authorList>
            <person name="Buettner E."/>
            <person name="Gebauer A.M."/>
            <person name="Hofrichter M."/>
            <person name="Liers C."/>
            <person name="Kellner H."/>
        </authorList>
    </citation>
    <scope>NUCLEOTIDE SEQUENCE [LARGE SCALE GENOMIC DNA]</scope>
    <source>
        <strain evidence="3 4">DSM 105466</strain>
    </source>
</reference>
<feature type="domain" description="C2H2-type" evidence="2">
    <location>
        <begin position="215"/>
        <end position="235"/>
    </location>
</feature>
<dbReference type="InterPro" id="IPR013087">
    <property type="entry name" value="Znf_C2H2_type"/>
</dbReference>
<evidence type="ECO:0000313" key="3">
    <source>
        <dbReference type="EMBL" id="RFU33116.1"/>
    </source>
</evidence>
<feature type="domain" description="C2H2-type" evidence="2">
    <location>
        <begin position="609"/>
        <end position="632"/>
    </location>
</feature>
<sequence length="1162" mass="128505">MEISLSSSRTLPPPPPPSATSSSAWDSSLYSNAFGPEIPSSPFEASPGMMSRMSQMSQMSQVSMDHQVRGLDQNPIQQWYADNDGPWHPIKTIIDPALEALPQDREHVGNLQPSFGTRYRQSNASDSGAFPFRHVTQSDSGYGTATRRSIGNASVYSGEMTEHEPDCQSFIGTVPGDQQLYQGLGEISATRDIKPNAFLYQFPTVTISDAPGLVCPTCHKPVKTKSELKKHNLRHGKPFKCKYPGCTWLQGFSTTNDLERHVNSKHPVKATKRFRCHVPGCKSKDRSWPRLDNFKSHIKRLHPSEWMSNLYREDLIRRAEFIFDPQSGDSLVKEDTISSGVVNPKDTSSQPDFGYDQNASSKGEDRDTCWADTYPGILEDMESPSLEMRLANTVQPLDLFSLQAGNPERKPALESILSGPVGQRDGLSADPSKDSVGDGPNPSRPAKAARQNNGSASDATLTKGASATLACSKEEDAQKNGFPLGSERKYILGLDHSSSIDACRAASDPSGDQQNDEDLGQGDSKSSEEAHPSAAHLSMIKQLEKLGYTVKKDSSLIAAKPQSPEPQNPGSTPGKKSLNLKICPTCKKFKGRPSELKKHMKRHERPWGCTFRDCTREFGSKNDWKRHENSQHFQVETWRCNEERPGGGDCAKVCYRRKSFQDHLKTAHQITDEEEITSRLEKCRIGRNCQARFWCGFCRELVDLKKRGLEAWTERFDHIDDHFMGRKGSEVKSIQDWVNVDGVKPRGESLYAQDENETLERVDPMGEEKESMTPAEGSSAQATIPTDEGLNKRDRSTDSEDNRPIKRKRKGVDVLIYCSAAHVKGAGRNSPFESTRAAQAKNKARSILTSYDIMNLGLPDRMATIGIISIGEMGLGIGQLLKAYGELTKSRAQSVKIELLLSDKELVQRCDYVLSIVPPRDALKTAERILSAAGARTRDTPLYFLDLNAVSPRTARQTATIFQSNPDIKFIDGGIIGGVPYPKPTEPGSGEINWHCPSLIISGPDHIPSQRLIEVLNVHHLNDNIGSATGLKMCFGVTTKGFISLAIQSFTTAHNLGVLSELREYLGKYNPPTLDLAEKGLVTMPPKAYRWVHEMLEIAETMADDGGFSRDTFQGVSDVYKLVADDSELGKEKPGHRVRGKTVEDVVELLSQGIEAKKLKTE</sequence>
<dbReference type="STRING" id="5539.A0A3E2HI70"/>
<accession>A0A3E2HI70</accession>
<feature type="region of interest" description="Disordered" evidence="1">
    <location>
        <begin position="418"/>
        <end position="461"/>
    </location>
</feature>
<feature type="region of interest" description="Disordered" evidence="1">
    <location>
        <begin position="748"/>
        <end position="805"/>
    </location>
</feature>
<dbReference type="PANTHER" id="PTHR35391">
    <property type="entry name" value="C2H2-TYPE DOMAIN-CONTAINING PROTEIN-RELATED"/>
    <property type="match status" value="1"/>
</dbReference>
<dbReference type="SMART" id="SM00355">
    <property type="entry name" value="ZnF_C2H2"/>
    <property type="match status" value="6"/>
</dbReference>
<feature type="region of interest" description="Disordered" evidence="1">
    <location>
        <begin position="1"/>
        <end position="65"/>
    </location>
</feature>
<dbReference type="InterPro" id="IPR036291">
    <property type="entry name" value="NAD(P)-bd_dom_sf"/>
</dbReference>
<evidence type="ECO:0000256" key="1">
    <source>
        <dbReference type="SAM" id="MobiDB-lite"/>
    </source>
</evidence>
<feature type="region of interest" description="Disordered" evidence="1">
    <location>
        <begin position="501"/>
        <end position="534"/>
    </location>
</feature>
<feature type="compositionally biased region" description="Low complexity" evidence="1">
    <location>
        <begin position="49"/>
        <end position="64"/>
    </location>
</feature>
<proteinExistence type="predicted"/>
<dbReference type="Pfam" id="PF00096">
    <property type="entry name" value="zf-C2H2"/>
    <property type="match status" value="1"/>
</dbReference>
<dbReference type="Pfam" id="PF09130">
    <property type="entry name" value="DUF1932"/>
    <property type="match status" value="1"/>
</dbReference>
<dbReference type="PROSITE" id="PS00028">
    <property type="entry name" value="ZINC_FINGER_C2H2_1"/>
    <property type="match status" value="2"/>
</dbReference>
<feature type="compositionally biased region" description="Basic and acidic residues" evidence="1">
    <location>
        <begin position="758"/>
        <end position="771"/>
    </location>
</feature>
<dbReference type="Gene3D" id="1.10.1040.10">
    <property type="entry name" value="N-(1-d-carboxylethyl)-l-norvaline Dehydrogenase, domain 2"/>
    <property type="match status" value="1"/>
</dbReference>
<organism evidence="3 4">
    <name type="scientific">Scytalidium lignicola</name>
    <name type="common">Hyphomycete</name>
    <dbReference type="NCBI Taxonomy" id="5539"/>
    <lineage>
        <taxon>Eukaryota</taxon>
        <taxon>Fungi</taxon>
        <taxon>Dikarya</taxon>
        <taxon>Ascomycota</taxon>
        <taxon>Pezizomycotina</taxon>
        <taxon>Leotiomycetes</taxon>
        <taxon>Leotiomycetes incertae sedis</taxon>
        <taxon>Scytalidium</taxon>
    </lineage>
</organism>
<feature type="compositionally biased region" description="Basic and acidic residues" evidence="1">
    <location>
        <begin position="789"/>
        <end position="804"/>
    </location>
</feature>
<dbReference type="InterPro" id="IPR008927">
    <property type="entry name" value="6-PGluconate_DH-like_C_sf"/>
</dbReference>
<feature type="compositionally biased region" description="Low complexity" evidence="1">
    <location>
        <begin position="1"/>
        <end position="10"/>
    </location>
</feature>
<evidence type="ECO:0000259" key="2">
    <source>
        <dbReference type="PROSITE" id="PS00028"/>
    </source>
</evidence>
<feature type="region of interest" description="Disordered" evidence="1">
    <location>
        <begin position="558"/>
        <end position="578"/>
    </location>
</feature>
<feature type="compositionally biased region" description="Polar residues" evidence="1">
    <location>
        <begin position="450"/>
        <end position="461"/>
    </location>
</feature>
<dbReference type="PANTHER" id="PTHR35391:SF3">
    <property type="entry name" value="FINGER DOMAIN PROTEIN, PUTATIVE (AFU_ORTHOLOGUE AFUA_8G04300)-RELATED"/>
    <property type="match status" value="1"/>
</dbReference>
<dbReference type="OrthoDB" id="6077919at2759"/>
<feature type="compositionally biased region" description="Polar residues" evidence="1">
    <location>
        <begin position="337"/>
        <end position="361"/>
    </location>
</feature>
<dbReference type="Gene3D" id="3.30.160.60">
    <property type="entry name" value="Classic Zinc Finger"/>
    <property type="match status" value="2"/>
</dbReference>
<feature type="non-terminal residue" evidence="3">
    <location>
        <position position="1162"/>
    </location>
</feature>
<gene>
    <name evidence="3" type="ORF">B7463_g3224</name>
</gene>
<comment type="caution">
    <text evidence="3">The sequence shown here is derived from an EMBL/GenBank/DDBJ whole genome shotgun (WGS) entry which is preliminary data.</text>
</comment>
<dbReference type="Gene3D" id="3.40.50.720">
    <property type="entry name" value="NAD(P)-binding Rossmann-like Domain"/>
    <property type="match status" value="1"/>
</dbReference>
<protein>
    <recommendedName>
        <fullName evidence="2">C2H2-type domain-containing protein</fullName>
    </recommendedName>
</protein>
<dbReference type="SUPFAM" id="SSF51735">
    <property type="entry name" value="NAD(P)-binding Rossmann-fold domains"/>
    <property type="match status" value="1"/>
</dbReference>
<feature type="non-terminal residue" evidence="3">
    <location>
        <position position="1"/>
    </location>
</feature>
<feature type="region of interest" description="Disordered" evidence="1">
    <location>
        <begin position="334"/>
        <end position="368"/>
    </location>
</feature>
<dbReference type="Proteomes" id="UP000258309">
    <property type="component" value="Unassembled WGS sequence"/>
</dbReference>
<dbReference type="InterPro" id="IPR013328">
    <property type="entry name" value="6PGD_dom2"/>
</dbReference>
<dbReference type="SUPFAM" id="SSF48179">
    <property type="entry name" value="6-phosphogluconate dehydrogenase C-terminal domain-like"/>
    <property type="match status" value="1"/>
</dbReference>
<keyword evidence="4" id="KW-1185">Reference proteome</keyword>